<accession>A0A6A6WH90</accession>
<dbReference type="GeneID" id="54484485"/>
<reference evidence="1" key="1">
    <citation type="journal article" date="2020" name="Stud. Mycol.">
        <title>101 Dothideomycetes genomes: a test case for predicting lifestyles and emergence of pathogens.</title>
        <authorList>
            <person name="Haridas S."/>
            <person name="Albert R."/>
            <person name="Binder M."/>
            <person name="Bloem J."/>
            <person name="Labutti K."/>
            <person name="Salamov A."/>
            <person name="Andreopoulos B."/>
            <person name="Baker S."/>
            <person name="Barry K."/>
            <person name="Bills G."/>
            <person name="Bluhm B."/>
            <person name="Cannon C."/>
            <person name="Castanera R."/>
            <person name="Culley D."/>
            <person name="Daum C."/>
            <person name="Ezra D."/>
            <person name="Gonzalez J."/>
            <person name="Henrissat B."/>
            <person name="Kuo A."/>
            <person name="Liang C."/>
            <person name="Lipzen A."/>
            <person name="Lutzoni F."/>
            <person name="Magnuson J."/>
            <person name="Mondo S."/>
            <person name="Nolan M."/>
            <person name="Ohm R."/>
            <person name="Pangilinan J."/>
            <person name="Park H.-J."/>
            <person name="Ramirez L."/>
            <person name="Alfaro M."/>
            <person name="Sun H."/>
            <person name="Tritt A."/>
            <person name="Yoshinaga Y."/>
            <person name="Zwiers L.-H."/>
            <person name="Turgeon B."/>
            <person name="Goodwin S."/>
            <person name="Spatafora J."/>
            <person name="Crous P."/>
            <person name="Grigoriev I."/>
        </authorList>
    </citation>
    <scope>NUCLEOTIDE SEQUENCE</scope>
    <source>
        <strain evidence="1">CBS 121739</strain>
    </source>
</reference>
<sequence>MFVLDHGRRAGSQRASQLSSHGLGIDQIHAPPARRYAFKSLPFFGIVRADDTYTWAHGLLRPVVSKRSSRCEGRLVCTVSHCWKPSVQDAIGLETLGTFGCVSRCKQASPFKAFRRFVAATTCVNRPTFRWLQLLLQGRRLPCWNPQSGA</sequence>
<proteinExistence type="predicted"/>
<dbReference type="EMBL" id="ML996567">
    <property type="protein sequence ID" value="KAF2761017.1"/>
    <property type="molecule type" value="Genomic_DNA"/>
</dbReference>
<dbReference type="Proteomes" id="UP000799437">
    <property type="component" value="Unassembled WGS sequence"/>
</dbReference>
<keyword evidence="2" id="KW-1185">Reference proteome</keyword>
<protein>
    <submittedName>
        <fullName evidence="1">Uncharacterized protein</fullName>
    </submittedName>
</protein>
<gene>
    <name evidence="1" type="ORF">EJ05DRAFT_473582</name>
</gene>
<dbReference type="AlphaFoldDB" id="A0A6A6WH90"/>
<organism evidence="1 2">
    <name type="scientific">Pseudovirgaria hyperparasitica</name>
    <dbReference type="NCBI Taxonomy" id="470096"/>
    <lineage>
        <taxon>Eukaryota</taxon>
        <taxon>Fungi</taxon>
        <taxon>Dikarya</taxon>
        <taxon>Ascomycota</taxon>
        <taxon>Pezizomycotina</taxon>
        <taxon>Dothideomycetes</taxon>
        <taxon>Dothideomycetes incertae sedis</taxon>
        <taxon>Acrospermales</taxon>
        <taxon>Acrospermaceae</taxon>
        <taxon>Pseudovirgaria</taxon>
    </lineage>
</organism>
<name>A0A6A6WH90_9PEZI</name>
<evidence type="ECO:0000313" key="2">
    <source>
        <dbReference type="Proteomes" id="UP000799437"/>
    </source>
</evidence>
<evidence type="ECO:0000313" key="1">
    <source>
        <dbReference type="EMBL" id="KAF2761017.1"/>
    </source>
</evidence>
<dbReference type="RefSeq" id="XP_033603468.1">
    <property type="nucleotide sequence ID" value="XM_033743431.1"/>
</dbReference>